<evidence type="ECO:0000256" key="2">
    <source>
        <dbReference type="ARBA" id="ARBA00022448"/>
    </source>
</evidence>
<keyword evidence="10" id="KW-1185">Reference proteome</keyword>
<dbReference type="OrthoDB" id="9772184at2"/>
<evidence type="ECO:0000313" key="9">
    <source>
        <dbReference type="EMBL" id="TQE95263.1"/>
    </source>
</evidence>
<keyword evidence="3" id="KW-1003">Cell membrane</keyword>
<dbReference type="RefSeq" id="WP_141610541.1">
    <property type="nucleotide sequence ID" value="NZ_VIGC02000015.1"/>
</dbReference>
<organism evidence="9 10">
    <name type="scientific">Litorilinea aerophila</name>
    <dbReference type="NCBI Taxonomy" id="1204385"/>
    <lineage>
        <taxon>Bacteria</taxon>
        <taxon>Bacillati</taxon>
        <taxon>Chloroflexota</taxon>
        <taxon>Caldilineae</taxon>
        <taxon>Caldilineales</taxon>
        <taxon>Caldilineaceae</taxon>
        <taxon>Litorilinea</taxon>
    </lineage>
</organism>
<keyword evidence="5 7" id="KW-1133">Transmembrane helix</keyword>
<reference evidence="9 10" key="1">
    <citation type="submission" date="2019-06" db="EMBL/GenBank/DDBJ databases">
        <title>Genome sequence of Litorilinea aerophila BAA-2444.</title>
        <authorList>
            <person name="Maclea K.S."/>
            <person name="Maurais E.G."/>
            <person name="Iannazzi L.C."/>
        </authorList>
    </citation>
    <scope>NUCLEOTIDE SEQUENCE [LARGE SCALE GENOMIC DNA]</scope>
    <source>
        <strain evidence="9 10">ATCC BAA-2444</strain>
    </source>
</reference>
<gene>
    <name evidence="9" type="ORF">FKZ61_12855</name>
</gene>
<dbReference type="PANTHER" id="PTHR30465">
    <property type="entry name" value="INNER MEMBRANE ABC TRANSPORTER"/>
    <property type="match status" value="1"/>
</dbReference>
<dbReference type="Proteomes" id="UP000317371">
    <property type="component" value="Unassembled WGS sequence"/>
</dbReference>
<evidence type="ECO:0000256" key="5">
    <source>
        <dbReference type="ARBA" id="ARBA00022989"/>
    </source>
</evidence>
<evidence type="ECO:0000259" key="8">
    <source>
        <dbReference type="PROSITE" id="PS50928"/>
    </source>
</evidence>
<evidence type="ECO:0000256" key="3">
    <source>
        <dbReference type="ARBA" id="ARBA00022475"/>
    </source>
</evidence>
<dbReference type="Pfam" id="PF19300">
    <property type="entry name" value="BPD_transp_1_N"/>
    <property type="match status" value="1"/>
</dbReference>
<feature type="domain" description="ABC transmembrane type-1" evidence="8">
    <location>
        <begin position="101"/>
        <end position="317"/>
    </location>
</feature>
<keyword evidence="6 7" id="KW-0472">Membrane</keyword>
<dbReference type="EMBL" id="VIGC01000015">
    <property type="protein sequence ID" value="TQE95263.1"/>
    <property type="molecule type" value="Genomic_DNA"/>
</dbReference>
<evidence type="ECO:0000313" key="10">
    <source>
        <dbReference type="Proteomes" id="UP000317371"/>
    </source>
</evidence>
<feature type="transmembrane region" description="Helical" evidence="7">
    <location>
        <begin position="294"/>
        <end position="320"/>
    </location>
</feature>
<comment type="subcellular location">
    <subcellularLocation>
        <location evidence="1 7">Cell membrane</location>
        <topology evidence="1 7">Multi-pass membrane protein</topology>
    </subcellularLocation>
</comment>
<evidence type="ECO:0000256" key="7">
    <source>
        <dbReference type="RuleBase" id="RU363032"/>
    </source>
</evidence>
<protein>
    <submittedName>
        <fullName evidence="9">ABC transporter permease</fullName>
    </submittedName>
</protein>
<dbReference type="PROSITE" id="PS50928">
    <property type="entry name" value="ABC_TM1"/>
    <property type="match status" value="1"/>
</dbReference>
<feature type="transmembrane region" description="Helical" evidence="7">
    <location>
        <begin position="194"/>
        <end position="213"/>
    </location>
</feature>
<dbReference type="PANTHER" id="PTHR30465:SF43">
    <property type="entry name" value="OLIGOPEPTIDE ABC TRANSPORTER, PERMEASE PROTEIN"/>
    <property type="match status" value="1"/>
</dbReference>
<dbReference type="SUPFAM" id="SSF161098">
    <property type="entry name" value="MetI-like"/>
    <property type="match status" value="1"/>
</dbReference>
<accession>A0A540VGK9</accession>
<proteinExistence type="inferred from homology"/>
<evidence type="ECO:0000256" key="6">
    <source>
        <dbReference type="ARBA" id="ARBA00023136"/>
    </source>
</evidence>
<feature type="transmembrane region" description="Helical" evidence="7">
    <location>
        <begin position="136"/>
        <end position="162"/>
    </location>
</feature>
<dbReference type="InParanoid" id="A0A540VGK9"/>
<dbReference type="Gene3D" id="1.10.3720.10">
    <property type="entry name" value="MetI-like"/>
    <property type="match status" value="1"/>
</dbReference>
<feature type="transmembrane region" description="Helical" evidence="7">
    <location>
        <begin position="247"/>
        <end position="274"/>
    </location>
</feature>
<dbReference type="Pfam" id="PF00528">
    <property type="entry name" value="BPD_transp_1"/>
    <property type="match status" value="1"/>
</dbReference>
<name>A0A540VGK9_9CHLR</name>
<dbReference type="InterPro" id="IPR045621">
    <property type="entry name" value="BPD_transp_1_N"/>
</dbReference>
<keyword evidence="2 7" id="KW-0813">Transport</keyword>
<dbReference type="InterPro" id="IPR000515">
    <property type="entry name" value="MetI-like"/>
</dbReference>
<dbReference type="CDD" id="cd06261">
    <property type="entry name" value="TM_PBP2"/>
    <property type="match status" value="1"/>
</dbReference>
<feature type="transmembrane region" description="Helical" evidence="7">
    <location>
        <begin position="9"/>
        <end position="27"/>
    </location>
</feature>
<evidence type="ECO:0000256" key="4">
    <source>
        <dbReference type="ARBA" id="ARBA00022692"/>
    </source>
</evidence>
<keyword evidence="4 7" id="KW-0812">Transmembrane</keyword>
<comment type="similarity">
    <text evidence="7">Belongs to the binding-protein-dependent transport system permease family.</text>
</comment>
<dbReference type="GO" id="GO:0055085">
    <property type="term" value="P:transmembrane transport"/>
    <property type="evidence" value="ECO:0007669"/>
    <property type="project" value="InterPro"/>
</dbReference>
<dbReference type="InterPro" id="IPR035906">
    <property type="entry name" value="MetI-like_sf"/>
</dbReference>
<sequence>MIAYTIRRILYIIPTLLIISMISFAIIELPPGDYLTAYMANLSAQGTEASQDQIAAMRQLYGLDQPIYIRYVKWLWRLLHGDMGISFEWNRPVSDLIWERLALTFAVSLFTVLFIWVTALPIGIYSAVKQYSPGDYIFTAISFIGLGIPNFMIALVLLWLAFDYWGVALTGLFSREFVDAPWSWAKFVDMLKHMWVPIIVLGTGGTAGLVRTMRANLLDELRKPYVVAARANGVSELKLLFKYPVRIAINPFISTIGWILPQLVSGATIVSVVLSLPTTGPLLLNALLNQDMYLAGSFIMMLSVLTVIGTLLSDLLLAVVDPRIRFERENA</sequence>
<dbReference type="GO" id="GO:0005886">
    <property type="term" value="C:plasma membrane"/>
    <property type="evidence" value="ECO:0007669"/>
    <property type="project" value="UniProtKB-SubCell"/>
</dbReference>
<comment type="caution">
    <text evidence="9">The sequence shown here is derived from an EMBL/GenBank/DDBJ whole genome shotgun (WGS) entry which is preliminary data.</text>
</comment>
<dbReference type="AlphaFoldDB" id="A0A540VGK9"/>
<evidence type="ECO:0000256" key="1">
    <source>
        <dbReference type="ARBA" id="ARBA00004651"/>
    </source>
</evidence>
<feature type="transmembrane region" description="Helical" evidence="7">
    <location>
        <begin position="101"/>
        <end position="124"/>
    </location>
</feature>